<dbReference type="PROSITE" id="PS00041">
    <property type="entry name" value="HTH_ARAC_FAMILY_1"/>
    <property type="match status" value="1"/>
</dbReference>
<feature type="transmembrane region" description="Helical" evidence="4">
    <location>
        <begin position="62"/>
        <end position="83"/>
    </location>
</feature>
<dbReference type="PANTHER" id="PTHR43280:SF29">
    <property type="entry name" value="ARAC-FAMILY TRANSCRIPTIONAL REGULATOR"/>
    <property type="match status" value="1"/>
</dbReference>
<keyword evidence="1" id="KW-0805">Transcription regulation</keyword>
<feature type="transmembrane region" description="Helical" evidence="4">
    <location>
        <begin position="37"/>
        <end position="56"/>
    </location>
</feature>
<comment type="caution">
    <text evidence="6">The sequence shown here is derived from an EMBL/GenBank/DDBJ whole genome shotgun (WGS) entry which is preliminary data.</text>
</comment>
<evidence type="ECO:0000256" key="3">
    <source>
        <dbReference type="ARBA" id="ARBA00023163"/>
    </source>
</evidence>
<keyword evidence="7" id="KW-1185">Reference proteome</keyword>
<keyword evidence="4" id="KW-0812">Transmembrane</keyword>
<evidence type="ECO:0000256" key="4">
    <source>
        <dbReference type="SAM" id="Phobius"/>
    </source>
</evidence>
<dbReference type="PRINTS" id="PR00032">
    <property type="entry name" value="HTHARAC"/>
</dbReference>
<dbReference type="GO" id="GO:0003700">
    <property type="term" value="F:DNA-binding transcription factor activity"/>
    <property type="evidence" value="ECO:0007669"/>
    <property type="project" value="InterPro"/>
</dbReference>
<keyword evidence="3" id="KW-0804">Transcription</keyword>
<feature type="domain" description="HTH araC/xylS-type" evidence="5">
    <location>
        <begin position="256"/>
        <end position="356"/>
    </location>
</feature>
<protein>
    <recommendedName>
        <fullName evidence="5">HTH araC/xylS-type domain-containing protein</fullName>
    </recommendedName>
</protein>
<dbReference type="InterPro" id="IPR009057">
    <property type="entry name" value="Homeodomain-like_sf"/>
</dbReference>
<evidence type="ECO:0000256" key="1">
    <source>
        <dbReference type="ARBA" id="ARBA00023015"/>
    </source>
</evidence>
<proteinExistence type="predicted"/>
<dbReference type="SUPFAM" id="SSF46689">
    <property type="entry name" value="Homeodomain-like"/>
    <property type="match status" value="1"/>
</dbReference>
<dbReference type="PANTHER" id="PTHR43280">
    <property type="entry name" value="ARAC-FAMILY TRANSCRIPTIONAL REGULATOR"/>
    <property type="match status" value="1"/>
</dbReference>
<sequence length="360" mass="41768">MWIELQREFYLVCCVLTLFCTGLMLKYEKSFEESAHYLSLANLALMLTPLISYVQLKFNIHAPLISQIANCCILLFCAFTYLFYCSKTPPRVKDLALHCTPFVFFLSVKVIGFHTQTELMYIIYFGLMFSYVTSIWQHAPKSSSNPLKRSKLLLITITYLVALNGLVAVSYLSQSSWTYPLWSLLNISICCYLMTFSFYAAYRINQVSKQNPQSRTKHIITEDFGTQSYYSEDVIVKQRAFQLSDSVAKDCIEKMHHLLKKEQLFLDNQLTLGQLAIRLDITQHQASELLNEHMHTSFYTLLNEHRVKHACQLLMHSKNKASITQIALDSGFNNKSSFYNEFKKQLGTTPNKWRLARQEH</sequence>
<evidence type="ECO:0000259" key="5">
    <source>
        <dbReference type="PROSITE" id="PS01124"/>
    </source>
</evidence>
<evidence type="ECO:0000313" key="6">
    <source>
        <dbReference type="EMBL" id="KZN44072.1"/>
    </source>
</evidence>
<organism evidence="6 7">
    <name type="scientific">Pseudoalteromonas luteoviolacea DSM 6061</name>
    <dbReference type="NCBI Taxonomy" id="1365250"/>
    <lineage>
        <taxon>Bacteria</taxon>
        <taxon>Pseudomonadati</taxon>
        <taxon>Pseudomonadota</taxon>
        <taxon>Gammaproteobacteria</taxon>
        <taxon>Alteromonadales</taxon>
        <taxon>Pseudoalteromonadaceae</taxon>
        <taxon>Pseudoalteromonas</taxon>
    </lineage>
</organism>
<gene>
    <name evidence="6" type="ORF">N475_08160</name>
</gene>
<dbReference type="EMBL" id="AUYB01000068">
    <property type="protein sequence ID" value="KZN44072.1"/>
    <property type="molecule type" value="Genomic_DNA"/>
</dbReference>
<keyword evidence="4" id="KW-1133">Transmembrane helix</keyword>
<accession>A0A166Z944</accession>
<evidence type="ECO:0000256" key="2">
    <source>
        <dbReference type="ARBA" id="ARBA00023125"/>
    </source>
</evidence>
<dbReference type="Gene3D" id="1.10.10.60">
    <property type="entry name" value="Homeodomain-like"/>
    <property type="match status" value="1"/>
</dbReference>
<dbReference type="InterPro" id="IPR020449">
    <property type="entry name" value="Tscrpt_reg_AraC-type_HTH"/>
</dbReference>
<name>A0A166Z944_9GAMM</name>
<feature type="transmembrane region" description="Helical" evidence="4">
    <location>
        <begin position="6"/>
        <end position="25"/>
    </location>
</feature>
<dbReference type="GO" id="GO:0043565">
    <property type="term" value="F:sequence-specific DNA binding"/>
    <property type="evidence" value="ECO:0007669"/>
    <property type="project" value="InterPro"/>
</dbReference>
<dbReference type="SMART" id="SM00342">
    <property type="entry name" value="HTH_ARAC"/>
    <property type="match status" value="1"/>
</dbReference>
<feature type="transmembrane region" description="Helical" evidence="4">
    <location>
        <begin position="152"/>
        <end position="173"/>
    </location>
</feature>
<dbReference type="InterPro" id="IPR018060">
    <property type="entry name" value="HTH_AraC"/>
</dbReference>
<feature type="transmembrane region" description="Helical" evidence="4">
    <location>
        <begin position="179"/>
        <end position="202"/>
    </location>
</feature>
<reference evidence="6 7" key="1">
    <citation type="submission" date="2013-07" db="EMBL/GenBank/DDBJ databases">
        <title>Comparative Genomic and Metabolomic Analysis of Twelve Strains of Pseudoalteromonas luteoviolacea.</title>
        <authorList>
            <person name="Vynne N.G."/>
            <person name="Mansson M."/>
            <person name="Gram L."/>
        </authorList>
    </citation>
    <scope>NUCLEOTIDE SEQUENCE [LARGE SCALE GENOMIC DNA]</scope>
    <source>
        <strain evidence="6 7">DSM 6061</strain>
    </source>
</reference>
<dbReference type="PROSITE" id="PS01124">
    <property type="entry name" value="HTH_ARAC_FAMILY_2"/>
    <property type="match status" value="1"/>
</dbReference>
<dbReference type="PATRIC" id="fig|1365250.3.peg.604"/>
<dbReference type="Pfam" id="PF12833">
    <property type="entry name" value="HTH_18"/>
    <property type="match status" value="1"/>
</dbReference>
<dbReference type="AlphaFoldDB" id="A0A166Z944"/>
<dbReference type="Proteomes" id="UP000076643">
    <property type="component" value="Unassembled WGS sequence"/>
</dbReference>
<feature type="transmembrane region" description="Helical" evidence="4">
    <location>
        <begin position="119"/>
        <end position="140"/>
    </location>
</feature>
<dbReference type="InterPro" id="IPR018062">
    <property type="entry name" value="HTH_AraC-typ_CS"/>
</dbReference>
<keyword evidence="4" id="KW-0472">Membrane</keyword>
<evidence type="ECO:0000313" key="7">
    <source>
        <dbReference type="Proteomes" id="UP000076643"/>
    </source>
</evidence>
<keyword evidence="2" id="KW-0238">DNA-binding</keyword>